<sequence>MSIKWTPEIETLAVSRMIRRIGLGRSLIIQGTMDPLPIIENLNIGKDPPIRLPLGFEISSGE</sequence>
<evidence type="ECO:0000313" key="2">
    <source>
        <dbReference type="Proteomes" id="UP000192660"/>
    </source>
</evidence>
<proteinExistence type="predicted"/>
<reference evidence="2" key="1">
    <citation type="submission" date="2017-04" db="EMBL/GenBank/DDBJ databases">
        <authorList>
            <person name="Varghese N."/>
            <person name="Submissions S."/>
        </authorList>
    </citation>
    <scope>NUCLEOTIDE SEQUENCE [LARGE SCALE GENOMIC DNA]</scope>
    <source>
        <strain evidence="2">DSM 9293</strain>
    </source>
</reference>
<name>A0A1W1WK25_SULTA</name>
<keyword evidence="2" id="KW-1185">Reference proteome</keyword>
<dbReference type="AlphaFoldDB" id="A0A1W1WK25"/>
<gene>
    <name evidence="1" type="ORF">SAMN00768000_2941</name>
</gene>
<dbReference type="Proteomes" id="UP000192660">
    <property type="component" value="Unassembled WGS sequence"/>
</dbReference>
<accession>A0A1W1WK25</accession>
<organism evidence="1 2">
    <name type="scientific">Sulfobacillus thermosulfidooxidans (strain DSM 9293 / VKM B-1269 / AT-1)</name>
    <dbReference type="NCBI Taxonomy" id="929705"/>
    <lineage>
        <taxon>Bacteria</taxon>
        <taxon>Bacillati</taxon>
        <taxon>Bacillota</taxon>
        <taxon>Clostridia</taxon>
        <taxon>Eubacteriales</taxon>
        <taxon>Clostridiales Family XVII. Incertae Sedis</taxon>
        <taxon>Sulfobacillus</taxon>
    </lineage>
</organism>
<dbReference type="EMBL" id="FWWY01000001">
    <property type="protein sequence ID" value="SMC06661.1"/>
    <property type="molecule type" value="Genomic_DNA"/>
</dbReference>
<protein>
    <submittedName>
        <fullName evidence="1">Uncharacterized protein</fullName>
    </submittedName>
</protein>
<evidence type="ECO:0000313" key="1">
    <source>
        <dbReference type="EMBL" id="SMC06661.1"/>
    </source>
</evidence>